<feature type="transmembrane region" description="Helical" evidence="8">
    <location>
        <begin position="232"/>
        <end position="251"/>
    </location>
</feature>
<dbReference type="PROSITE" id="PS00154">
    <property type="entry name" value="ATPASE_E1_E2"/>
    <property type="match status" value="1"/>
</dbReference>
<keyword evidence="3 8" id="KW-0812">Transmembrane</keyword>
<gene>
    <name evidence="11" type="ordered locus">SMCARI_165</name>
</gene>
<dbReference type="NCBIfam" id="TIGR01494">
    <property type="entry name" value="ATPase_P-type"/>
    <property type="match status" value="1"/>
</dbReference>
<feature type="domain" description="P-type ATPase A" evidence="9">
    <location>
        <begin position="328"/>
        <end position="421"/>
    </location>
</feature>
<evidence type="ECO:0000259" key="10">
    <source>
        <dbReference type="Pfam" id="PF12156"/>
    </source>
</evidence>
<dbReference type="Proteomes" id="UP000002231">
    <property type="component" value="Chromosome"/>
</dbReference>
<dbReference type="Pfam" id="PF00122">
    <property type="entry name" value="E1-E2_ATPase"/>
    <property type="match status" value="1"/>
</dbReference>
<dbReference type="HOGENOM" id="CLU_001771_0_3_10"/>
<dbReference type="GO" id="GO:0005507">
    <property type="term" value="F:copper ion binding"/>
    <property type="evidence" value="ECO:0007669"/>
    <property type="project" value="TreeGrafter"/>
</dbReference>
<evidence type="ECO:0000256" key="3">
    <source>
        <dbReference type="ARBA" id="ARBA00022692"/>
    </source>
</evidence>
<dbReference type="SUPFAM" id="SSF81665">
    <property type="entry name" value="Calcium ATPase, transmembrane domain M"/>
    <property type="match status" value="1"/>
</dbReference>
<reference evidence="12" key="1">
    <citation type="journal article" date="2010" name="Genome Biol. Evol.">
        <title>Functional convergence in reduced genomes of bacterial symbionts spanning 200 My of evolution.</title>
        <authorList>
            <person name="McCutcheon J.P."/>
            <person name="Moran N.A."/>
        </authorList>
    </citation>
    <scope>NUCLEOTIDE SEQUENCE [LARGE SCALE GENOMIC DNA]</scope>
    <source>
        <strain evidence="12">CARI</strain>
    </source>
</reference>
<dbReference type="SUPFAM" id="SSF55008">
    <property type="entry name" value="HMA, heavy metal-associated domain"/>
    <property type="match status" value="1"/>
</dbReference>
<dbReference type="PRINTS" id="PR00119">
    <property type="entry name" value="CATATPASE"/>
</dbReference>
<dbReference type="Gene3D" id="3.30.70.100">
    <property type="match status" value="1"/>
</dbReference>
<accession>E0TJJ5</accession>
<evidence type="ECO:0000256" key="8">
    <source>
        <dbReference type="SAM" id="Phobius"/>
    </source>
</evidence>
<dbReference type="InterPro" id="IPR023299">
    <property type="entry name" value="ATPase_P-typ_cyto_dom_N"/>
</dbReference>
<dbReference type="InterPro" id="IPR008250">
    <property type="entry name" value="ATPase_P-typ_transduc_dom_A_sf"/>
</dbReference>
<dbReference type="PANTHER" id="PTHR43520:SF8">
    <property type="entry name" value="P-TYPE CU(+) TRANSPORTER"/>
    <property type="match status" value="1"/>
</dbReference>
<name>E0TJJ5_KARMC</name>
<evidence type="ECO:0000256" key="5">
    <source>
        <dbReference type="ARBA" id="ARBA00022967"/>
    </source>
</evidence>
<dbReference type="STRING" id="706194.SMCARI_165"/>
<feature type="domain" description="Putative metal-binding" evidence="10">
    <location>
        <begin position="29"/>
        <end position="103"/>
    </location>
</feature>
<dbReference type="InterPro" id="IPR059000">
    <property type="entry name" value="ATPase_P-type_domA"/>
</dbReference>
<feature type="transmembrane region" description="Helical" evidence="8">
    <location>
        <begin position="792"/>
        <end position="817"/>
    </location>
</feature>
<dbReference type="PANTHER" id="PTHR43520">
    <property type="entry name" value="ATP7, ISOFORM B"/>
    <property type="match status" value="1"/>
</dbReference>
<dbReference type="InterPro" id="IPR001757">
    <property type="entry name" value="P_typ_ATPase"/>
</dbReference>
<dbReference type="InterPro" id="IPR018303">
    <property type="entry name" value="ATPase_P-typ_P_site"/>
</dbReference>
<dbReference type="InterPro" id="IPR036163">
    <property type="entry name" value="HMA_dom_sf"/>
</dbReference>
<dbReference type="GO" id="GO:0012505">
    <property type="term" value="C:endomembrane system"/>
    <property type="evidence" value="ECO:0007669"/>
    <property type="project" value="UniProtKB-SubCell"/>
</dbReference>
<evidence type="ECO:0000256" key="2">
    <source>
        <dbReference type="ARBA" id="ARBA00006024"/>
    </source>
</evidence>
<evidence type="ECO:0000256" key="6">
    <source>
        <dbReference type="ARBA" id="ARBA00022989"/>
    </source>
</evidence>
<keyword evidence="4" id="KW-0479">Metal-binding</keyword>
<dbReference type="InterPro" id="IPR021993">
    <property type="entry name" value="ATPase-cat-bd"/>
</dbReference>
<dbReference type="GO" id="GO:0055070">
    <property type="term" value="P:copper ion homeostasis"/>
    <property type="evidence" value="ECO:0007669"/>
    <property type="project" value="TreeGrafter"/>
</dbReference>
<dbReference type="AlphaFoldDB" id="E0TJJ5"/>
<evidence type="ECO:0000259" key="9">
    <source>
        <dbReference type="Pfam" id="PF00122"/>
    </source>
</evidence>
<feature type="transmembrane region" description="Helical" evidence="8">
    <location>
        <begin position="288"/>
        <end position="309"/>
    </location>
</feature>
<dbReference type="Pfam" id="PF00702">
    <property type="entry name" value="Hydrolase"/>
    <property type="match status" value="1"/>
</dbReference>
<keyword evidence="12" id="KW-1185">Reference proteome</keyword>
<dbReference type="Pfam" id="PF12156">
    <property type="entry name" value="ATPase-cat_bd"/>
    <property type="match status" value="1"/>
</dbReference>
<feature type="transmembrane region" description="Helical" evidence="8">
    <location>
        <begin position="765"/>
        <end position="786"/>
    </location>
</feature>
<proteinExistence type="inferred from homology"/>
<dbReference type="KEGG" id="sum:SMCARI_165"/>
<feature type="transmembrane region" description="Helical" evidence="8">
    <location>
        <begin position="468"/>
        <end position="492"/>
    </location>
</feature>
<keyword evidence="5" id="KW-1278">Translocase</keyword>
<dbReference type="Gene3D" id="3.40.50.1000">
    <property type="entry name" value="HAD superfamily/HAD-like"/>
    <property type="match status" value="1"/>
</dbReference>
<evidence type="ECO:0000256" key="1">
    <source>
        <dbReference type="ARBA" id="ARBA00004127"/>
    </source>
</evidence>
<dbReference type="Gene3D" id="2.70.150.10">
    <property type="entry name" value="Calcium-transporting ATPase, cytoplasmic transduction domain A"/>
    <property type="match status" value="1"/>
</dbReference>
<dbReference type="BioCyc" id="CSUL706194:GH8S-161-MONOMER"/>
<dbReference type="GO" id="GO:0043682">
    <property type="term" value="F:P-type divalent copper transporter activity"/>
    <property type="evidence" value="ECO:0007669"/>
    <property type="project" value="TreeGrafter"/>
</dbReference>
<feature type="transmembrane region" description="Helical" evidence="8">
    <location>
        <begin position="263"/>
        <end position="282"/>
    </location>
</feature>
<comment type="similarity">
    <text evidence="2">Belongs to the cation transport ATPase (P-type) (TC 3.A.3) family. Type IB subfamily.</text>
</comment>
<evidence type="ECO:0000256" key="7">
    <source>
        <dbReference type="ARBA" id="ARBA00023136"/>
    </source>
</evidence>
<evidence type="ECO:0000313" key="11">
    <source>
        <dbReference type="EMBL" id="ADM89972.1"/>
    </source>
</evidence>
<dbReference type="SUPFAM" id="SSF81653">
    <property type="entry name" value="Calcium ATPase, transduction domain A"/>
    <property type="match status" value="1"/>
</dbReference>
<evidence type="ECO:0000313" key="12">
    <source>
        <dbReference type="Proteomes" id="UP000002231"/>
    </source>
</evidence>
<dbReference type="GO" id="GO:0016887">
    <property type="term" value="F:ATP hydrolysis activity"/>
    <property type="evidence" value="ECO:0007669"/>
    <property type="project" value="InterPro"/>
</dbReference>
<comment type="subcellular location">
    <subcellularLocation>
        <location evidence="1">Endomembrane system</location>
        <topology evidence="1">Multi-pass membrane protein</topology>
    </subcellularLocation>
</comment>
<keyword evidence="6 8" id="KW-1133">Transmembrane helix</keyword>
<dbReference type="Gene3D" id="3.40.1110.10">
    <property type="entry name" value="Calcium-transporting ATPase, cytoplasmic domain N"/>
    <property type="match status" value="1"/>
</dbReference>
<sequence>MKILSLHIRKMIFFLFKCRRKNYIMLYNKCYHCGKTCITNKICINNFFFCCSGCFTIYKIINKYNLFKFYELNKNPGISPIYPEKTNNFYYLDTENIYKNIVSYSDKNITIVKFNIPSIHCSSCIWLLENINKIEKKIIKSTVNFTKKNVNITYKNSLYKLSDLAKLLTKIGYKPSITYGDINNKKINNNNYLLYKIVISFFCFGNIMLLSFPEYLGSNNDEWFIKNNNFFILIKFILSIPIISFSSIDYFKSAFLCLKNKSLNIDIPISIGILVLYFRSIYEIIYNIGSGYFDSLSGLVFFILLGKYLQLKTYKYLSFENNYKYYYPIYVTRLKNNLEETILISNLKKGDYIIIKNNEIIPADSILIDGLAMIDNSFITGESNIKEKKLGDYIYAGAKQKGGMIKLKIIKNVNKSYLNNLWINEAFRNKKIPINIRLNLVSKYFTILILIISIISGIIWYYKNLNRVFEIISSILIVACPCGLALSTPFIFGNVIHILGKKGFYIRDISIIERLYKITYIIFDKTGTITEIDKSNIKYFGKKLYNDQKIKIISLLKNSNHPLCKIIYNKFSYIKSHEIIPVTYFEENPGKGIKGLVNGIEIKAGKYSYISRSKLRNKKKYTKTKVFISFEKKKIGYFLIKNYYRNKLQLILKNIGNKYKILIMSGDNDKEKKYLKSLLPYKSKLFFFQSPMDKLNKIKNLQKIGEKILMFGDGINDSLALKQSDVGIVISNNNSFCPNCDIIMDASSFEEIPIFLKYTNFSSKLVLISFIISIIYNIIGLLFAITGHLTPIISAILMPLSFISVIIFSILSTWITAYKLHII</sequence>
<feature type="transmembrane region" description="Helical" evidence="8">
    <location>
        <begin position="440"/>
        <end position="462"/>
    </location>
</feature>
<dbReference type="GO" id="GO:0005524">
    <property type="term" value="F:ATP binding"/>
    <property type="evidence" value="ECO:0007669"/>
    <property type="project" value="InterPro"/>
</dbReference>
<dbReference type="EMBL" id="CP002163">
    <property type="protein sequence ID" value="ADM89972.1"/>
    <property type="molecule type" value="Genomic_DNA"/>
</dbReference>
<dbReference type="InterPro" id="IPR023214">
    <property type="entry name" value="HAD_sf"/>
</dbReference>
<evidence type="ECO:0000256" key="4">
    <source>
        <dbReference type="ARBA" id="ARBA00022723"/>
    </source>
</evidence>
<dbReference type="InterPro" id="IPR023298">
    <property type="entry name" value="ATPase_P-typ_TM_dom_sf"/>
</dbReference>
<dbReference type="SUPFAM" id="SSF56784">
    <property type="entry name" value="HAD-like"/>
    <property type="match status" value="1"/>
</dbReference>
<feature type="transmembrane region" description="Helical" evidence="8">
    <location>
        <begin position="193"/>
        <end position="212"/>
    </location>
</feature>
<dbReference type="InterPro" id="IPR036412">
    <property type="entry name" value="HAD-like_sf"/>
</dbReference>
<dbReference type="GO" id="GO:0016020">
    <property type="term" value="C:membrane"/>
    <property type="evidence" value="ECO:0007669"/>
    <property type="project" value="InterPro"/>
</dbReference>
<organism evidence="11 12">
    <name type="scientific">Karelsulcia muelleri (strain CARI)</name>
    <name type="common">Sulcia muelleri</name>
    <dbReference type="NCBI Taxonomy" id="706194"/>
    <lineage>
        <taxon>Bacteria</taxon>
        <taxon>Pseudomonadati</taxon>
        <taxon>Bacteroidota</taxon>
        <taxon>Flavobacteriia</taxon>
        <taxon>Flavobacteriales</taxon>
        <taxon>Candidatus Karelsulcia</taxon>
    </lineage>
</organism>
<protein>
    <submittedName>
        <fullName evidence="11">Cation transport ATPase, E1-E2 family protein</fullName>
    </submittedName>
</protein>
<keyword evidence="7 8" id="KW-0472">Membrane</keyword>